<sequence length="50" mass="5774">MKLKEIKRHNFVAKHAPTSGAGRHEAKSGPQAKRAKQKQEFRKLLKTQDY</sequence>
<organism evidence="2">
    <name type="scientific">marine sediment metagenome</name>
    <dbReference type="NCBI Taxonomy" id="412755"/>
    <lineage>
        <taxon>unclassified sequences</taxon>
        <taxon>metagenomes</taxon>
        <taxon>ecological metagenomes</taxon>
    </lineage>
</organism>
<accession>A0A0F9CUF0</accession>
<evidence type="ECO:0000313" key="2">
    <source>
        <dbReference type="EMBL" id="KKL53018.1"/>
    </source>
</evidence>
<dbReference type="EMBL" id="LAZR01031682">
    <property type="protein sequence ID" value="KKL53018.1"/>
    <property type="molecule type" value="Genomic_DNA"/>
</dbReference>
<feature type="region of interest" description="Disordered" evidence="1">
    <location>
        <begin position="1"/>
        <end position="50"/>
    </location>
</feature>
<protein>
    <submittedName>
        <fullName evidence="2">Uncharacterized protein</fullName>
    </submittedName>
</protein>
<feature type="compositionally biased region" description="Basic and acidic residues" evidence="1">
    <location>
        <begin position="37"/>
        <end position="50"/>
    </location>
</feature>
<gene>
    <name evidence="2" type="ORF">LCGC14_2279630</name>
</gene>
<evidence type="ECO:0000256" key="1">
    <source>
        <dbReference type="SAM" id="MobiDB-lite"/>
    </source>
</evidence>
<name>A0A0F9CUF0_9ZZZZ</name>
<proteinExistence type="predicted"/>
<feature type="compositionally biased region" description="Basic residues" evidence="1">
    <location>
        <begin position="1"/>
        <end position="12"/>
    </location>
</feature>
<comment type="caution">
    <text evidence="2">The sequence shown here is derived from an EMBL/GenBank/DDBJ whole genome shotgun (WGS) entry which is preliminary data.</text>
</comment>
<dbReference type="AlphaFoldDB" id="A0A0F9CUF0"/>
<reference evidence="2" key="1">
    <citation type="journal article" date="2015" name="Nature">
        <title>Complex archaea that bridge the gap between prokaryotes and eukaryotes.</title>
        <authorList>
            <person name="Spang A."/>
            <person name="Saw J.H."/>
            <person name="Jorgensen S.L."/>
            <person name="Zaremba-Niedzwiedzka K."/>
            <person name="Martijn J."/>
            <person name="Lind A.E."/>
            <person name="van Eijk R."/>
            <person name="Schleper C."/>
            <person name="Guy L."/>
            <person name="Ettema T.J."/>
        </authorList>
    </citation>
    <scope>NUCLEOTIDE SEQUENCE</scope>
</reference>